<protein>
    <submittedName>
        <fullName evidence="1">Uncharacterized protein</fullName>
    </submittedName>
</protein>
<dbReference type="AlphaFoldDB" id="G4TEV5"/>
<proteinExistence type="predicted"/>
<dbReference type="SUPFAM" id="SSF48403">
    <property type="entry name" value="Ankyrin repeat"/>
    <property type="match status" value="1"/>
</dbReference>
<organism evidence="1 2">
    <name type="scientific">Serendipita indica (strain DSM 11827)</name>
    <name type="common">Root endophyte fungus</name>
    <name type="synonym">Piriformospora indica</name>
    <dbReference type="NCBI Taxonomy" id="1109443"/>
    <lineage>
        <taxon>Eukaryota</taxon>
        <taxon>Fungi</taxon>
        <taxon>Dikarya</taxon>
        <taxon>Basidiomycota</taxon>
        <taxon>Agaricomycotina</taxon>
        <taxon>Agaricomycetes</taxon>
        <taxon>Sebacinales</taxon>
        <taxon>Serendipitaceae</taxon>
        <taxon>Serendipita</taxon>
    </lineage>
</organism>
<dbReference type="InParanoid" id="G4TEV5"/>
<dbReference type="eggNOG" id="ENOG502SCY9">
    <property type="taxonomic scope" value="Eukaryota"/>
</dbReference>
<evidence type="ECO:0000313" key="1">
    <source>
        <dbReference type="EMBL" id="CCA69845.1"/>
    </source>
</evidence>
<dbReference type="EMBL" id="CAFZ01000065">
    <property type="protein sequence ID" value="CCA69845.1"/>
    <property type="molecule type" value="Genomic_DNA"/>
</dbReference>
<dbReference type="OrthoDB" id="524187at2759"/>
<accession>G4TEV5</accession>
<dbReference type="HOGENOM" id="CLU_086435_0_0_1"/>
<reference evidence="1 2" key="1">
    <citation type="journal article" date="2011" name="PLoS Pathog.">
        <title>Endophytic Life Strategies Decoded by Genome and Transcriptome Analyses of the Mutualistic Root Symbiont Piriformospora indica.</title>
        <authorList>
            <person name="Zuccaro A."/>
            <person name="Lahrmann U."/>
            <person name="Guldener U."/>
            <person name="Langen G."/>
            <person name="Pfiffi S."/>
            <person name="Biedenkopf D."/>
            <person name="Wong P."/>
            <person name="Samans B."/>
            <person name="Grimm C."/>
            <person name="Basiewicz M."/>
            <person name="Murat C."/>
            <person name="Martin F."/>
            <person name="Kogel K.H."/>
        </authorList>
    </citation>
    <scope>NUCLEOTIDE SEQUENCE [LARGE SCALE GENOMIC DNA]</scope>
    <source>
        <strain evidence="1 2">DSM 11827</strain>
    </source>
</reference>
<comment type="caution">
    <text evidence="1">The sequence shown here is derived from an EMBL/GenBank/DDBJ whole genome shotgun (WGS) entry which is preliminary data.</text>
</comment>
<sequence>MDQLISERLLNPTMPSWFLTKASDDLKHMNREQIIQHIHKIASENPGIFVETEWECSNAGEHYRKGEWLNDRERWSDAAYLGDWDKILKIVVEVPNSMGRYANIRRLYKESDLLSNTKTPSGYTVLHQAAYHNAPEDVVSALVALGCWQHLHTTDGKYQKPVDIARERGFLSLVPLLKPSVDLLPHITDDDLEKIQAHFREIVIKESVGCFKPETMSIVDLSILREVDKIWMPVGGMYGGFNIEFEGDHLVSRSFCRVVGGSGMTYHITASGATLVDSGWG</sequence>
<gene>
    <name evidence="1" type="ORF">PIIN_03785</name>
</gene>
<name>G4TEV5_SERID</name>
<keyword evidence="2" id="KW-1185">Reference proteome</keyword>
<dbReference type="Proteomes" id="UP000007148">
    <property type="component" value="Unassembled WGS sequence"/>
</dbReference>
<evidence type="ECO:0000313" key="2">
    <source>
        <dbReference type="Proteomes" id="UP000007148"/>
    </source>
</evidence>
<dbReference type="OMA" id="WFPVPGM"/>
<dbReference type="Gene3D" id="1.25.40.20">
    <property type="entry name" value="Ankyrin repeat-containing domain"/>
    <property type="match status" value="1"/>
</dbReference>
<dbReference type="InterPro" id="IPR036770">
    <property type="entry name" value="Ankyrin_rpt-contain_sf"/>
</dbReference>